<feature type="non-terminal residue" evidence="2">
    <location>
        <position position="1"/>
    </location>
</feature>
<dbReference type="AlphaFoldDB" id="A0A6J4SBW3"/>
<organism evidence="2">
    <name type="scientific">uncultured Solirubrobacteraceae bacterium</name>
    <dbReference type="NCBI Taxonomy" id="1162706"/>
    <lineage>
        <taxon>Bacteria</taxon>
        <taxon>Bacillati</taxon>
        <taxon>Actinomycetota</taxon>
        <taxon>Thermoleophilia</taxon>
        <taxon>Solirubrobacterales</taxon>
        <taxon>Solirubrobacteraceae</taxon>
        <taxon>environmental samples</taxon>
    </lineage>
</organism>
<dbReference type="EMBL" id="CADCVJ010000205">
    <property type="protein sequence ID" value="CAA9487753.1"/>
    <property type="molecule type" value="Genomic_DNA"/>
</dbReference>
<feature type="compositionally biased region" description="Low complexity" evidence="1">
    <location>
        <begin position="107"/>
        <end position="121"/>
    </location>
</feature>
<proteinExistence type="predicted"/>
<evidence type="ECO:0000313" key="2">
    <source>
        <dbReference type="EMBL" id="CAA9487753.1"/>
    </source>
</evidence>
<feature type="compositionally biased region" description="Basic residues" evidence="1">
    <location>
        <begin position="1"/>
        <end position="34"/>
    </location>
</feature>
<protein>
    <submittedName>
        <fullName evidence="2">Uncharacterized protein</fullName>
    </submittedName>
</protein>
<feature type="region of interest" description="Disordered" evidence="1">
    <location>
        <begin position="1"/>
        <end position="121"/>
    </location>
</feature>
<evidence type="ECO:0000256" key="1">
    <source>
        <dbReference type="SAM" id="MobiDB-lite"/>
    </source>
</evidence>
<feature type="compositionally biased region" description="Basic and acidic residues" evidence="1">
    <location>
        <begin position="55"/>
        <end position="69"/>
    </location>
</feature>
<feature type="non-terminal residue" evidence="2">
    <location>
        <position position="121"/>
    </location>
</feature>
<sequence length="121" mass="13339">GRRARRVRHRDGRPRPRRRRRRGARRDRPVHHARVQGGGDERNGARHRSRGGGPHARDLHGLLEPRSPDRGSPAPEPARRTPGRGLRSARDPQGPAGHGARRRLRGGRLAAGVAGVRGHAL</sequence>
<accession>A0A6J4SBW3</accession>
<gene>
    <name evidence="2" type="ORF">AVDCRST_MAG38-2438</name>
</gene>
<reference evidence="2" key="1">
    <citation type="submission" date="2020-02" db="EMBL/GenBank/DDBJ databases">
        <authorList>
            <person name="Meier V. D."/>
        </authorList>
    </citation>
    <scope>NUCLEOTIDE SEQUENCE</scope>
    <source>
        <strain evidence="2">AVDCRST_MAG38</strain>
    </source>
</reference>
<name>A0A6J4SBW3_9ACTN</name>